<comment type="subcellular location">
    <subcellularLocation>
        <location evidence="1">Membrane</location>
        <topology evidence="1">Multi-pass membrane protein</topology>
    </subcellularLocation>
</comment>
<organism evidence="10 11">
    <name type="scientific">Recurvomyces mirabilis</name>
    <dbReference type="NCBI Taxonomy" id="574656"/>
    <lineage>
        <taxon>Eukaryota</taxon>
        <taxon>Fungi</taxon>
        <taxon>Dikarya</taxon>
        <taxon>Ascomycota</taxon>
        <taxon>Pezizomycotina</taxon>
        <taxon>Dothideomycetes</taxon>
        <taxon>Dothideomycetidae</taxon>
        <taxon>Mycosphaerellales</taxon>
        <taxon>Teratosphaeriaceae</taxon>
        <taxon>Recurvomyces</taxon>
    </lineage>
</organism>
<feature type="transmembrane region" description="Helical" evidence="8">
    <location>
        <begin position="168"/>
        <end position="187"/>
    </location>
</feature>
<dbReference type="InterPro" id="IPR013130">
    <property type="entry name" value="Fe3_Rdtase_TM_dom"/>
</dbReference>
<evidence type="ECO:0000259" key="9">
    <source>
        <dbReference type="Pfam" id="PF01794"/>
    </source>
</evidence>
<evidence type="ECO:0000256" key="7">
    <source>
        <dbReference type="SAM" id="MobiDB-lite"/>
    </source>
</evidence>
<keyword evidence="4 8" id="KW-1133">Transmembrane helix</keyword>
<evidence type="ECO:0000313" key="11">
    <source>
        <dbReference type="Proteomes" id="UP001274830"/>
    </source>
</evidence>
<feature type="transmembrane region" description="Helical" evidence="8">
    <location>
        <begin position="268"/>
        <end position="286"/>
    </location>
</feature>
<accession>A0AAE0TSC0</accession>
<dbReference type="SFLD" id="SFLDG01168">
    <property type="entry name" value="Ferric_reductase_subgroup_(FRE"/>
    <property type="match status" value="1"/>
</dbReference>
<evidence type="ECO:0000256" key="6">
    <source>
        <dbReference type="ARBA" id="ARBA00023136"/>
    </source>
</evidence>
<feature type="transmembrane region" description="Helical" evidence="8">
    <location>
        <begin position="207"/>
        <end position="229"/>
    </location>
</feature>
<reference evidence="10" key="1">
    <citation type="submission" date="2023-07" db="EMBL/GenBank/DDBJ databases">
        <title>Black Yeasts Isolated from many extreme environments.</title>
        <authorList>
            <person name="Coleine C."/>
            <person name="Stajich J.E."/>
            <person name="Selbmann L."/>
        </authorList>
    </citation>
    <scope>NUCLEOTIDE SEQUENCE</scope>
    <source>
        <strain evidence="10">CCFEE 5485</strain>
    </source>
</reference>
<keyword evidence="6 8" id="KW-0472">Membrane</keyword>
<dbReference type="SUPFAM" id="SSF52343">
    <property type="entry name" value="Ferredoxin reductase-like, C-terminal NADP-linked domain"/>
    <property type="match status" value="1"/>
</dbReference>
<proteinExistence type="predicted"/>
<evidence type="ECO:0000256" key="5">
    <source>
        <dbReference type="ARBA" id="ARBA00023065"/>
    </source>
</evidence>
<sequence>MFVHCNDIKIWRLEKFWEQNVAGRHARQPQPKESYQETLASIEDPPKSIRPSDTTLVSPSQVDEATYRGLYNAESSFTKSEVQHEQYGGQALFIAYLLAINVILSAVNHHSKQPNSWYATEGIEICTYVANRLGVLSFANIATSILFAGRNNILLWITNWSHSTFLLLHRWVAFISLLQACLHSAIYLQIYTSDAGYDYSSESKVPYWYWGIVATLVMALLVPTPILPVRKKLYELFLSGHIMLSLLALTGCYLHIYLRFDHQWGYEVWIYIAFAFWAFDRLMRIVRMVKNGVRKGHITVVDEDYIRLEVPGVFASGQVYLYFPSLTWRFWENHPFSVAAGLLDQDPRLPPQQYTMDLEKAPAQHSQPAVYEPPPTANHRHETGLTFFIRARSGLTALLRHQKQLPVLVESSYGRSVFNTHGFGCLASYPNLVCIVGGVGITAVLPLLAEHVGHKKLYWGVRGPNLVNAISQISGGESVANVDAEIVEGRRLDLRAILESELSLQSNAGSGTAVVVSGPRSMADEARRIVSRLASKNKTAAIGFFEETYGW</sequence>
<keyword evidence="11" id="KW-1185">Reference proteome</keyword>
<keyword evidence="2" id="KW-0813">Transport</keyword>
<gene>
    <name evidence="10" type="ORF">LTR78_010328</name>
</gene>
<comment type="caution">
    <text evidence="10">The sequence shown here is derived from an EMBL/GenBank/DDBJ whole genome shotgun (WGS) entry which is preliminary data.</text>
</comment>
<keyword evidence="5" id="KW-0406">Ion transport</keyword>
<evidence type="ECO:0000256" key="3">
    <source>
        <dbReference type="ARBA" id="ARBA00022692"/>
    </source>
</evidence>
<dbReference type="Pfam" id="PF01794">
    <property type="entry name" value="Ferric_reduct"/>
    <property type="match status" value="1"/>
</dbReference>
<dbReference type="CDD" id="cd06186">
    <property type="entry name" value="NOX_Duox_like_FAD_NADP"/>
    <property type="match status" value="1"/>
</dbReference>
<name>A0AAE0TSC0_9PEZI</name>
<dbReference type="Gene3D" id="3.40.50.80">
    <property type="entry name" value="Nucleotide-binding domain of ferredoxin-NADP reductase (FNR) module"/>
    <property type="match status" value="1"/>
</dbReference>
<evidence type="ECO:0000256" key="4">
    <source>
        <dbReference type="ARBA" id="ARBA00022989"/>
    </source>
</evidence>
<feature type="transmembrane region" description="Helical" evidence="8">
    <location>
        <begin position="128"/>
        <end position="148"/>
    </location>
</feature>
<dbReference type="GO" id="GO:0000293">
    <property type="term" value="F:ferric-chelate reductase activity"/>
    <property type="evidence" value="ECO:0007669"/>
    <property type="project" value="TreeGrafter"/>
</dbReference>
<feature type="transmembrane region" description="Helical" evidence="8">
    <location>
        <begin position="87"/>
        <end position="108"/>
    </location>
</feature>
<dbReference type="PANTHER" id="PTHR32361:SF9">
    <property type="entry name" value="FERRIC REDUCTASE TRANSMEMBRANE COMPONENT 3-RELATED"/>
    <property type="match status" value="1"/>
</dbReference>
<evidence type="ECO:0000256" key="1">
    <source>
        <dbReference type="ARBA" id="ARBA00004141"/>
    </source>
</evidence>
<dbReference type="GO" id="GO:0006879">
    <property type="term" value="P:intracellular iron ion homeostasis"/>
    <property type="evidence" value="ECO:0007669"/>
    <property type="project" value="TreeGrafter"/>
</dbReference>
<dbReference type="EMBL" id="JAUTXT010000071">
    <property type="protein sequence ID" value="KAK3669811.1"/>
    <property type="molecule type" value="Genomic_DNA"/>
</dbReference>
<dbReference type="AlphaFoldDB" id="A0AAE0TSC0"/>
<dbReference type="GO" id="GO:0005886">
    <property type="term" value="C:plasma membrane"/>
    <property type="evidence" value="ECO:0007669"/>
    <property type="project" value="TreeGrafter"/>
</dbReference>
<feature type="domain" description="Ferric oxidoreductase" evidence="9">
    <location>
        <begin position="133"/>
        <end position="252"/>
    </location>
</feature>
<dbReference type="InterPro" id="IPR051410">
    <property type="entry name" value="Ferric/Cupric_Reductase"/>
</dbReference>
<dbReference type="GO" id="GO:0015677">
    <property type="term" value="P:copper ion import"/>
    <property type="evidence" value="ECO:0007669"/>
    <property type="project" value="TreeGrafter"/>
</dbReference>
<dbReference type="Proteomes" id="UP001274830">
    <property type="component" value="Unassembled WGS sequence"/>
</dbReference>
<evidence type="ECO:0000256" key="2">
    <source>
        <dbReference type="ARBA" id="ARBA00022448"/>
    </source>
</evidence>
<dbReference type="SFLD" id="SFLDS00052">
    <property type="entry name" value="Ferric_Reductase_Domain"/>
    <property type="match status" value="1"/>
</dbReference>
<feature type="region of interest" description="Disordered" evidence="7">
    <location>
        <begin position="22"/>
        <end position="56"/>
    </location>
</feature>
<protein>
    <recommendedName>
        <fullName evidence="9">Ferric oxidoreductase domain-containing protein</fullName>
    </recommendedName>
</protein>
<keyword evidence="3 8" id="KW-0812">Transmembrane</keyword>
<evidence type="ECO:0000313" key="10">
    <source>
        <dbReference type="EMBL" id="KAK3669811.1"/>
    </source>
</evidence>
<dbReference type="GO" id="GO:0006826">
    <property type="term" value="P:iron ion transport"/>
    <property type="evidence" value="ECO:0007669"/>
    <property type="project" value="TreeGrafter"/>
</dbReference>
<feature type="transmembrane region" description="Helical" evidence="8">
    <location>
        <begin position="236"/>
        <end position="256"/>
    </location>
</feature>
<evidence type="ECO:0000256" key="8">
    <source>
        <dbReference type="SAM" id="Phobius"/>
    </source>
</evidence>
<dbReference type="InterPro" id="IPR039261">
    <property type="entry name" value="FNR_nucleotide-bd"/>
</dbReference>
<dbReference type="PANTHER" id="PTHR32361">
    <property type="entry name" value="FERRIC/CUPRIC REDUCTASE TRANSMEMBRANE COMPONENT"/>
    <property type="match status" value="1"/>
</dbReference>